<gene>
    <name evidence="1" type="ORF">ACFPCY_05630</name>
</gene>
<organism evidence="1 2">
    <name type="scientific">Actinomadura gamaensis</name>
    <dbReference type="NCBI Taxonomy" id="1763541"/>
    <lineage>
        <taxon>Bacteria</taxon>
        <taxon>Bacillati</taxon>
        <taxon>Actinomycetota</taxon>
        <taxon>Actinomycetes</taxon>
        <taxon>Streptosporangiales</taxon>
        <taxon>Thermomonosporaceae</taxon>
        <taxon>Actinomadura</taxon>
    </lineage>
</organism>
<evidence type="ECO:0000313" key="2">
    <source>
        <dbReference type="Proteomes" id="UP001595872"/>
    </source>
</evidence>
<accession>A0ABV9TUC8</accession>
<comment type="caution">
    <text evidence="1">The sequence shown here is derived from an EMBL/GenBank/DDBJ whole genome shotgun (WGS) entry which is preliminary data.</text>
</comment>
<dbReference type="EMBL" id="JBHSIT010000001">
    <property type="protein sequence ID" value="MFC4906790.1"/>
    <property type="molecule type" value="Genomic_DNA"/>
</dbReference>
<dbReference type="InterPro" id="IPR011990">
    <property type="entry name" value="TPR-like_helical_dom_sf"/>
</dbReference>
<dbReference type="Proteomes" id="UP001595872">
    <property type="component" value="Unassembled WGS sequence"/>
</dbReference>
<proteinExistence type="predicted"/>
<reference evidence="2" key="1">
    <citation type="journal article" date="2019" name="Int. J. Syst. Evol. Microbiol.">
        <title>The Global Catalogue of Microorganisms (GCM) 10K type strain sequencing project: providing services to taxonomists for standard genome sequencing and annotation.</title>
        <authorList>
            <consortium name="The Broad Institute Genomics Platform"/>
            <consortium name="The Broad Institute Genome Sequencing Center for Infectious Disease"/>
            <person name="Wu L."/>
            <person name="Ma J."/>
        </authorList>
    </citation>
    <scope>NUCLEOTIDE SEQUENCE [LARGE SCALE GENOMIC DNA]</scope>
    <source>
        <strain evidence="2">KLKA75</strain>
    </source>
</reference>
<protein>
    <submittedName>
        <fullName evidence="1">Helix-turn-helix domain-containing protein</fullName>
    </submittedName>
</protein>
<dbReference type="RefSeq" id="WP_378252473.1">
    <property type="nucleotide sequence ID" value="NZ_JBHSIT010000001.1"/>
</dbReference>
<dbReference type="Gene3D" id="1.25.40.10">
    <property type="entry name" value="Tetratricopeptide repeat domain"/>
    <property type="match status" value="1"/>
</dbReference>
<sequence>MSTDKKGVGARLRAAREAPPYWSRAEMARRLRAAADPADRDGLPHVPTLANMIKQWERGDHTPGGRYRKLYSLATGKSEDELFGGSRSPAVILADDVALDDETEALELARRIAASDVGDETLTGLEATVDELAVAYPRTPPGALLVRARRHLSYVTALMDARMTLSERRRLLVIGGWLSLLAATCDIDLSQDHAAAARLRTAGQLARHAEHREITAWCLETKAWQELTAGKLNRAVELARAAQETAPDGSSAFIQATAQEGRAWARLGKGREARNALGRVQELVSALPMPDRPEHHYRYDPAKSEAYTATTLSWLGDPAGERYARQVLSRLETGVNGPARPRRAASARLDLALALLTADQPDEAAHTALEAVTSGRLVPSNYWRAAEVLTAVRRLGVPEATELGEAYRELCVPSSGPALNGEAK</sequence>
<keyword evidence="2" id="KW-1185">Reference proteome</keyword>
<dbReference type="SUPFAM" id="SSF48452">
    <property type="entry name" value="TPR-like"/>
    <property type="match status" value="1"/>
</dbReference>
<evidence type="ECO:0000313" key="1">
    <source>
        <dbReference type="EMBL" id="MFC4906790.1"/>
    </source>
</evidence>
<name>A0ABV9TUC8_9ACTN</name>